<dbReference type="Proteomes" id="UP000006882">
    <property type="component" value="Chromosome G6"/>
</dbReference>
<organism evidence="1 2">
    <name type="scientific">Prunus persica</name>
    <name type="common">Peach</name>
    <name type="synonym">Amygdalus persica</name>
    <dbReference type="NCBI Taxonomy" id="3760"/>
    <lineage>
        <taxon>Eukaryota</taxon>
        <taxon>Viridiplantae</taxon>
        <taxon>Streptophyta</taxon>
        <taxon>Embryophyta</taxon>
        <taxon>Tracheophyta</taxon>
        <taxon>Spermatophyta</taxon>
        <taxon>Magnoliopsida</taxon>
        <taxon>eudicotyledons</taxon>
        <taxon>Gunneridae</taxon>
        <taxon>Pentapetalae</taxon>
        <taxon>rosids</taxon>
        <taxon>fabids</taxon>
        <taxon>Rosales</taxon>
        <taxon>Rosaceae</taxon>
        <taxon>Amygdaloideae</taxon>
        <taxon>Amygdaleae</taxon>
        <taxon>Prunus</taxon>
    </lineage>
</organism>
<dbReference type="AlphaFoldDB" id="A0A251P2N1"/>
<name>A0A251P2N1_PRUPE</name>
<reference evidence="1 2" key="1">
    <citation type="journal article" date="2013" name="Nat. Genet.">
        <title>The high-quality draft genome of peach (Prunus persica) identifies unique patterns of genetic diversity, domestication and genome evolution.</title>
        <authorList>
            <consortium name="International Peach Genome Initiative"/>
            <person name="Verde I."/>
            <person name="Abbott A.G."/>
            <person name="Scalabrin S."/>
            <person name="Jung S."/>
            <person name="Shu S."/>
            <person name="Marroni F."/>
            <person name="Zhebentyayeva T."/>
            <person name="Dettori M.T."/>
            <person name="Grimwood J."/>
            <person name="Cattonaro F."/>
            <person name="Zuccolo A."/>
            <person name="Rossini L."/>
            <person name="Jenkins J."/>
            <person name="Vendramin E."/>
            <person name="Meisel L.A."/>
            <person name="Decroocq V."/>
            <person name="Sosinski B."/>
            <person name="Prochnik S."/>
            <person name="Mitros T."/>
            <person name="Policriti A."/>
            <person name="Cipriani G."/>
            <person name="Dondini L."/>
            <person name="Ficklin S."/>
            <person name="Goodstein D.M."/>
            <person name="Xuan P."/>
            <person name="Del Fabbro C."/>
            <person name="Aramini V."/>
            <person name="Copetti D."/>
            <person name="Gonzalez S."/>
            <person name="Horner D.S."/>
            <person name="Falchi R."/>
            <person name="Lucas S."/>
            <person name="Mica E."/>
            <person name="Maldonado J."/>
            <person name="Lazzari B."/>
            <person name="Bielenberg D."/>
            <person name="Pirona R."/>
            <person name="Miculan M."/>
            <person name="Barakat A."/>
            <person name="Testolin R."/>
            <person name="Stella A."/>
            <person name="Tartarini S."/>
            <person name="Tonutti P."/>
            <person name="Arus P."/>
            <person name="Orellana A."/>
            <person name="Wells C."/>
            <person name="Main D."/>
            <person name="Vizzotto G."/>
            <person name="Silva H."/>
            <person name="Salamini F."/>
            <person name="Schmutz J."/>
            <person name="Morgante M."/>
            <person name="Rokhsar D.S."/>
        </authorList>
    </citation>
    <scope>NUCLEOTIDE SEQUENCE [LARGE SCALE GENOMIC DNA]</scope>
    <source>
        <strain evidence="2">cv. Nemared</strain>
    </source>
</reference>
<keyword evidence="2" id="KW-1185">Reference proteome</keyword>
<dbReference type="Gramene" id="ONI04625">
    <property type="protein sequence ID" value="ONI04625"/>
    <property type="gene ID" value="PRUPE_6G330900"/>
</dbReference>
<evidence type="ECO:0000313" key="1">
    <source>
        <dbReference type="EMBL" id="ONI04625.1"/>
    </source>
</evidence>
<evidence type="ECO:0000313" key="2">
    <source>
        <dbReference type="Proteomes" id="UP000006882"/>
    </source>
</evidence>
<protein>
    <submittedName>
        <fullName evidence="1">Uncharacterized protein</fullName>
    </submittedName>
</protein>
<dbReference type="EMBL" id="CM007656">
    <property type="protein sequence ID" value="ONI04625.1"/>
    <property type="molecule type" value="Genomic_DNA"/>
</dbReference>
<sequence length="88" mass="9910">MDARESQSLLSPGIFHRLFNFLMKILQEQALRNVTLGSTSYQPCCSHTKSNANVMNNVTTTPLRPTTRMVHQDGQEIQNSCLESQNIS</sequence>
<gene>
    <name evidence="1" type="ORF">PRUPE_6G330900</name>
</gene>
<accession>A0A251P2N1</accession>
<proteinExistence type="predicted"/>